<feature type="non-terminal residue" evidence="1">
    <location>
        <position position="1"/>
    </location>
</feature>
<gene>
    <name evidence="1" type="ORF">X975_10737</name>
</gene>
<dbReference type="AlphaFoldDB" id="A0A087TSG6"/>
<dbReference type="Proteomes" id="UP000054359">
    <property type="component" value="Unassembled WGS sequence"/>
</dbReference>
<feature type="non-terminal residue" evidence="1">
    <location>
        <position position="74"/>
    </location>
</feature>
<keyword evidence="2" id="KW-1185">Reference proteome</keyword>
<reference evidence="1 2" key="1">
    <citation type="submission" date="2013-11" db="EMBL/GenBank/DDBJ databases">
        <title>Genome sequencing of Stegodyphus mimosarum.</title>
        <authorList>
            <person name="Bechsgaard J."/>
        </authorList>
    </citation>
    <scope>NUCLEOTIDE SEQUENCE [LARGE SCALE GENOMIC DNA]</scope>
</reference>
<evidence type="ECO:0000313" key="2">
    <source>
        <dbReference type="Proteomes" id="UP000054359"/>
    </source>
</evidence>
<dbReference type="EMBL" id="KK116537">
    <property type="protein sequence ID" value="KFM68055.1"/>
    <property type="molecule type" value="Genomic_DNA"/>
</dbReference>
<evidence type="ECO:0000313" key="1">
    <source>
        <dbReference type="EMBL" id="KFM68055.1"/>
    </source>
</evidence>
<proteinExistence type="predicted"/>
<organism evidence="1 2">
    <name type="scientific">Stegodyphus mimosarum</name>
    <name type="common">African social velvet spider</name>
    <dbReference type="NCBI Taxonomy" id="407821"/>
    <lineage>
        <taxon>Eukaryota</taxon>
        <taxon>Metazoa</taxon>
        <taxon>Ecdysozoa</taxon>
        <taxon>Arthropoda</taxon>
        <taxon>Chelicerata</taxon>
        <taxon>Arachnida</taxon>
        <taxon>Araneae</taxon>
        <taxon>Araneomorphae</taxon>
        <taxon>Entelegynae</taxon>
        <taxon>Eresoidea</taxon>
        <taxon>Eresidae</taxon>
        <taxon>Stegodyphus</taxon>
    </lineage>
</organism>
<dbReference type="OrthoDB" id="297923at2759"/>
<accession>A0A087TSG6</accession>
<name>A0A087TSG6_STEMI</name>
<protein>
    <submittedName>
        <fullName evidence="1">Uncharacterized protein</fullName>
    </submittedName>
</protein>
<sequence length="74" mass="8661">DPKLEHWIYSCISVLCHVFNFSCSRFNSTLEKDQCVLKYSHSDSQEEIHHVLLTPEKAIEIKCSETQTKFCEEP</sequence>